<dbReference type="Proteomes" id="UP000053240">
    <property type="component" value="Unassembled WGS sequence"/>
</dbReference>
<keyword evidence="3" id="KW-0804">Transcription</keyword>
<evidence type="ECO:0000256" key="3">
    <source>
        <dbReference type="ARBA" id="ARBA00023163"/>
    </source>
</evidence>
<feature type="region of interest" description="Disordered" evidence="5">
    <location>
        <begin position="1"/>
        <end position="77"/>
    </location>
</feature>
<keyword evidence="2 6" id="KW-0240">DNA-directed RNA polymerase</keyword>
<dbReference type="AlphaFoldDB" id="A0A194RE13"/>
<dbReference type="InParanoid" id="A0A194RE13"/>
<accession>A0A194RE13</accession>
<evidence type="ECO:0000256" key="1">
    <source>
        <dbReference type="ARBA" id="ARBA00004123"/>
    </source>
</evidence>
<reference evidence="6 7" key="1">
    <citation type="journal article" date="2015" name="Nat. Commun.">
        <title>Outbred genome sequencing and CRISPR/Cas9 gene editing in butterflies.</title>
        <authorList>
            <person name="Li X."/>
            <person name="Fan D."/>
            <person name="Zhang W."/>
            <person name="Liu G."/>
            <person name="Zhang L."/>
            <person name="Zhao L."/>
            <person name="Fang X."/>
            <person name="Chen L."/>
            <person name="Dong Y."/>
            <person name="Chen Y."/>
            <person name="Ding Y."/>
            <person name="Zhao R."/>
            <person name="Feng M."/>
            <person name="Zhu Y."/>
            <person name="Feng Y."/>
            <person name="Jiang X."/>
            <person name="Zhu D."/>
            <person name="Xiang H."/>
            <person name="Feng X."/>
            <person name="Li S."/>
            <person name="Wang J."/>
            <person name="Zhang G."/>
            <person name="Kronforst M.R."/>
            <person name="Wang W."/>
        </authorList>
    </citation>
    <scope>NUCLEOTIDE SEQUENCE [LARGE SCALE GENOMIC DNA]</scope>
    <source>
        <strain evidence="6">Ya'a_city_454_Pm</strain>
        <tissue evidence="6">Whole body</tissue>
    </source>
</reference>
<evidence type="ECO:0000256" key="5">
    <source>
        <dbReference type="SAM" id="MobiDB-lite"/>
    </source>
</evidence>
<dbReference type="InterPro" id="IPR007811">
    <property type="entry name" value="RPC4"/>
</dbReference>
<dbReference type="EMBL" id="KQ460367">
    <property type="protein sequence ID" value="KPJ15520.1"/>
    <property type="molecule type" value="Genomic_DNA"/>
</dbReference>
<sequence length="246" mass="27236">MSNSQDKSSNGLGSDPLQRLASFKPPRDLSLGGVKPNKKVFTPNLNVTRSRNKGVPLANSRDHKKNDKDKRDRIDKELEEQKIKSVVGGDDGLDEEVEDFKQSFEIDAPIKLPIDDGWLYSQPKPTVKIKQEVVVKTEPTEYADCPILLFIILQPSDGGEESCVLSGLQEGRIGRLQVRRSGRVTLLLGDTVFEVCPGTKAAFHQEAVSVSVEDAARSARLVSLGPLQHKLTLLPDWQTMFTDMTL</sequence>
<feature type="compositionally biased region" description="Basic and acidic residues" evidence="5">
    <location>
        <begin position="60"/>
        <end position="77"/>
    </location>
</feature>
<organism evidence="6 7">
    <name type="scientific">Papilio machaon</name>
    <name type="common">Old World swallowtail butterfly</name>
    <dbReference type="NCBI Taxonomy" id="76193"/>
    <lineage>
        <taxon>Eukaryota</taxon>
        <taxon>Metazoa</taxon>
        <taxon>Ecdysozoa</taxon>
        <taxon>Arthropoda</taxon>
        <taxon>Hexapoda</taxon>
        <taxon>Insecta</taxon>
        <taxon>Pterygota</taxon>
        <taxon>Neoptera</taxon>
        <taxon>Endopterygota</taxon>
        <taxon>Lepidoptera</taxon>
        <taxon>Glossata</taxon>
        <taxon>Ditrysia</taxon>
        <taxon>Papilionoidea</taxon>
        <taxon>Papilionidae</taxon>
        <taxon>Papilioninae</taxon>
        <taxon>Papilio</taxon>
    </lineage>
</organism>
<comment type="subcellular location">
    <subcellularLocation>
        <location evidence="1">Nucleus</location>
    </subcellularLocation>
</comment>
<name>A0A194RE13_PAPMA</name>
<protein>
    <submittedName>
        <fullName evidence="6">DNA-directed RNA polymerase III subunit RPC4</fullName>
    </submittedName>
</protein>
<dbReference type="Pfam" id="PF05132">
    <property type="entry name" value="RNA_pol_Rpc4"/>
    <property type="match status" value="1"/>
</dbReference>
<evidence type="ECO:0000256" key="2">
    <source>
        <dbReference type="ARBA" id="ARBA00022478"/>
    </source>
</evidence>
<proteinExistence type="predicted"/>
<evidence type="ECO:0000256" key="4">
    <source>
        <dbReference type="ARBA" id="ARBA00023242"/>
    </source>
</evidence>
<keyword evidence="4" id="KW-0539">Nucleus</keyword>
<dbReference type="GO" id="GO:0003677">
    <property type="term" value="F:DNA binding"/>
    <property type="evidence" value="ECO:0007669"/>
    <property type="project" value="InterPro"/>
</dbReference>
<dbReference type="STRING" id="76193.A0A194RE13"/>
<dbReference type="GO" id="GO:0005666">
    <property type="term" value="C:RNA polymerase III complex"/>
    <property type="evidence" value="ECO:0007669"/>
    <property type="project" value="InterPro"/>
</dbReference>
<gene>
    <name evidence="6" type="ORF">RR48_09449</name>
</gene>
<dbReference type="PANTHER" id="PTHR13408:SF0">
    <property type="entry name" value="DNA-DIRECTED RNA POLYMERASE III SUBUNIT RPC4"/>
    <property type="match status" value="1"/>
</dbReference>
<evidence type="ECO:0000313" key="7">
    <source>
        <dbReference type="Proteomes" id="UP000053240"/>
    </source>
</evidence>
<evidence type="ECO:0000313" key="6">
    <source>
        <dbReference type="EMBL" id="KPJ15520.1"/>
    </source>
</evidence>
<feature type="compositionally biased region" description="Polar residues" evidence="5">
    <location>
        <begin position="1"/>
        <end position="12"/>
    </location>
</feature>
<dbReference type="GO" id="GO:0042797">
    <property type="term" value="P:tRNA transcription by RNA polymerase III"/>
    <property type="evidence" value="ECO:0007669"/>
    <property type="project" value="TreeGrafter"/>
</dbReference>
<keyword evidence="7" id="KW-1185">Reference proteome</keyword>
<dbReference type="PANTHER" id="PTHR13408">
    <property type="entry name" value="DNA-DIRECTED RNA POLYMERASE III"/>
    <property type="match status" value="1"/>
</dbReference>